<reference evidence="3" key="1">
    <citation type="submission" date="2016-11" db="EMBL/GenBank/DDBJ databases">
        <authorList>
            <person name="Varghese N."/>
            <person name="Submissions S."/>
        </authorList>
    </citation>
    <scope>NUCLEOTIDE SEQUENCE [LARGE SCALE GENOMIC DNA]</scope>
    <source>
        <strain evidence="3">DSM 11003</strain>
    </source>
</reference>
<keyword evidence="3" id="KW-1185">Reference proteome</keyword>
<keyword evidence="1" id="KW-0472">Membrane</keyword>
<sequence length="61" mass="6988">MLLDFMDYKNSLAKKLLRQDKVDPGSFSFLESGWWALHAAAITGVFILGHEMGKKGNKYRR</sequence>
<accession>A0A1M5L1P3</accession>
<keyword evidence="1" id="KW-1133">Transmembrane helix</keyword>
<evidence type="ECO:0000313" key="3">
    <source>
        <dbReference type="Proteomes" id="UP000242329"/>
    </source>
</evidence>
<dbReference type="EMBL" id="FQWY01000006">
    <property type="protein sequence ID" value="SHG58855.1"/>
    <property type="molecule type" value="Genomic_DNA"/>
</dbReference>
<gene>
    <name evidence="2" type="ORF">SAMN02745221_00552</name>
</gene>
<organism evidence="2 3">
    <name type="scientific">Thermosyntropha lipolytica DSM 11003</name>
    <dbReference type="NCBI Taxonomy" id="1123382"/>
    <lineage>
        <taxon>Bacteria</taxon>
        <taxon>Bacillati</taxon>
        <taxon>Bacillota</taxon>
        <taxon>Clostridia</taxon>
        <taxon>Eubacteriales</taxon>
        <taxon>Syntrophomonadaceae</taxon>
        <taxon>Thermosyntropha</taxon>
    </lineage>
</organism>
<dbReference type="Proteomes" id="UP000242329">
    <property type="component" value="Unassembled WGS sequence"/>
</dbReference>
<dbReference type="AlphaFoldDB" id="A0A1M5L1P3"/>
<name>A0A1M5L1P3_9FIRM</name>
<feature type="transmembrane region" description="Helical" evidence="1">
    <location>
        <begin position="34"/>
        <end position="53"/>
    </location>
</feature>
<evidence type="ECO:0000256" key="1">
    <source>
        <dbReference type="SAM" id="Phobius"/>
    </source>
</evidence>
<protein>
    <submittedName>
        <fullName evidence="2">Uncharacterized protein</fullName>
    </submittedName>
</protein>
<keyword evidence="1" id="KW-0812">Transmembrane</keyword>
<dbReference type="STRING" id="1123382.SAMN02745221_00552"/>
<proteinExistence type="predicted"/>
<evidence type="ECO:0000313" key="2">
    <source>
        <dbReference type="EMBL" id="SHG58855.1"/>
    </source>
</evidence>
<dbReference type="RefSeq" id="WP_073089656.1">
    <property type="nucleotide sequence ID" value="NZ_FQWY01000006.1"/>
</dbReference>
<dbReference type="OrthoDB" id="2084462at2"/>